<dbReference type="SUPFAM" id="SSF53590">
    <property type="entry name" value="Nucleoside hydrolase"/>
    <property type="match status" value="1"/>
</dbReference>
<evidence type="ECO:0000313" key="5">
    <source>
        <dbReference type="EMBL" id="KZN91456.1"/>
    </source>
</evidence>
<evidence type="ECO:0000256" key="3">
    <source>
        <dbReference type="ARBA" id="ARBA00023295"/>
    </source>
</evidence>
<feature type="domain" description="Inosine/uridine-preferring nucleoside hydrolase" evidence="4">
    <location>
        <begin position="98"/>
        <end position="420"/>
    </location>
</feature>
<protein>
    <recommendedName>
        <fullName evidence="4">Inosine/uridine-preferring nucleoside hydrolase domain-containing protein</fullName>
    </recommendedName>
</protein>
<name>A0A167WBI7_PENCH</name>
<dbReference type="GO" id="GO:0005829">
    <property type="term" value="C:cytosol"/>
    <property type="evidence" value="ECO:0007669"/>
    <property type="project" value="TreeGrafter"/>
</dbReference>
<sequence>MMIYDYNGVRDYGEVCDGDGIQSIKASVSEGRCFFLSIASVLHTELYALSLPFFNSAGLPHTPTMHWSTSVPLLCSSMLTFLTGSLALERADKHYAVMDNDWYTVGFVPYLVALDGDVEILGLASDTANSWQPQGALHAVATLEAGNLSCIPVYPGATWPLINTPHRFHAWEMIHGKLPWQGAFAPENKTLEAEGNDPTSGDPNRIVKEAFKEGFPKGRPENSTSAANFMVEMVHKYPGQVSIYSAGALTNVALAVRMDPQFASLAKDLVIMGGYVDLNMLQATGSIMLANHGSDINLMIDPEASKIALTADFPNITIAGNVANQVMPTKEFLEEVRSVPNPYSELFYKYYDLSFPFWDETAAALMVDPSISVNQTSVYLDVDTSYGSPNYGNIHVYQKALAPQGIREVNYVFEVDAERLISRIKHALQYPKSCADLR</sequence>
<dbReference type="GO" id="GO:0008477">
    <property type="term" value="F:purine nucleosidase activity"/>
    <property type="evidence" value="ECO:0007669"/>
    <property type="project" value="TreeGrafter"/>
</dbReference>
<dbReference type="PANTHER" id="PTHR12304:SF25">
    <property type="entry name" value="INOSINE_URIDINE-PREFERRING NUCLEOSIDE HYDROLASE DOMAIN-CONTAINING PROTEIN"/>
    <property type="match status" value="1"/>
</dbReference>
<dbReference type="Pfam" id="PF01156">
    <property type="entry name" value="IU_nuc_hydro"/>
    <property type="match status" value="1"/>
</dbReference>
<dbReference type="InterPro" id="IPR036452">
    <property type="entry name" value="Ribo_hydro-like"/>
</dbReference>
<keyword evidence="3" id="KW-0326">Glycosidase</keyword>
<evidence type="ECO:0000259" key="4">
    <source>
        <dbReference type="Pfam" id="PF01156"/>
    </source>
</evidence>
<evidence type="ECO:0000256" key="1">
    <source>
        <dbReference type="ARBA" id="ARBA00009176"/>
    </source>
</evidence>
<dbReference type="Gene3D" id="3.90.245.10">
    <property type="entry name" value="Ribonucleoside hydrolase-like"/>
    <property type="match status" value="1"/>
</dbReference>
<accession>A0A167WBI7</accession>
<dbReference type="Proteomes" id="UP000076449">
    <property type="component" value="Chromosome I"/>
</dbReference>
<gene>
    <name evidence="5" type="ORF">EN45_015900</name>
</gene>
<dbReference type="GO" id="GO:0006152">
    <property type="term" value="P:purine nucleoside catabolic process"/>
    <property type="evidence" value="ECO:0007669"/>
    <property type="project" value="TreeGrafter"/>
</dbReference>
<proteinExistence type="inferred from homology"/>
<dbReference type="PANTHER" id="PTHR12304">
    <property type="entry name" value="INOSINE-URIDINE PREFERRING NUCLEOSIDE HYDROLASE"/>
    <property type="match status" value="1"/>
</dbReference>
<reference evidence="5" key="1">
    <citation type="journal article" date="2014" name="Genome Announc.">
        <title>Complete sequencing and chromosome-scale genome assembly of the industrial progenitor strain P2niaD18 from the penicillin producer Penicillium chrysogenum.</title>
        <authorList>
            <person name="Specht T."/>
            <person name="Dahlmann T.A."/>
            <person name="Zadra I."/>
            <person name="Kurnsteiner H."/>
            <person name="Kuck U."/>
        </authorList>
    </citation>
    <scope>NUCLEOTIDE SEQUENCE [LARGE SCALE GENOMIC DNA]</scope>
    <source>
        <strain evidence="5">P2niaD18</strain>
    </source>
</reference>
<dbReference type="InterPro" id="IPR023186">
    <property type="entry name" value="IUNH"/>
</dbReference>
<dbReference type="EMBL" id="CM002798">
    <property type="protein sequence ID" value="KZN91456.1"/>
    <property type="molecule type" value="Genomic_DNA"/>
</dbReference>
<evidence type="ECO:0000256" key="2">
    <source>
        <dbReference type="ARBA" id="ARBA00022801"/>
    </source>
</evidence>
<dbReference type="AlphaFoldDB" id="A0A167WBI7"/>
<dbReference type="InterPro" id="IPR001910">
    <property type="entry name" value="Inosine/uridine_hydrolase_dom"/>
</dbReference>
<comment type="similarity">
    <text evidence="1">Belongs to the IUNH family.</text>
</comment>
<organism evidence="5">
    <name type="scientific">Penicillium chrysogenum</name>
    <name type="common">Penicillium notatum</name>
    <dbReference type="NCBI Taxonomy" id="5076"/>
    <lineage>
        <taxon>Eukaryota</taxon>
        <taxon>Fungi</taxon>
        <taxon>Dikarya</taxon>
        <taxon>Ascomycota</taxon>
        <taxon>Pezizomycotina</taxon>
        <taxon>Eurotiomycetes</taxon>
        <taxon>Eurotiomycetidae</taxon>
        <taxon>Eurotiales</taxon>
        <taxon>Aspergillaceae</taxon>
        <taxon>Penicillium</taxon>
        <taxon>Penicillium chrysogenum species complex</taxon>
    </lineage>
</organism>
<keyword evidence="2" id="KW-0378">Hydrolase</keyword>